<organism evidence="1">
    <name type="scientific">marine sediment metagenome</name>
    <dbReference type="NCBI Taxonomy" id="412755"/>
    <lineage>
        <taxon>unclassified sequences</taxon>
        <taxon>metagenomes</taxon>
        <taxon>ecological metagenomes</taxon>
    </lineage>
</organism>
<comment type="caution">
    <text evidence="1">The sequence shown here is derived from an EMBL/GenBank/DDBJ whole genome shotgun (WGS) entry which is preliminary data.</text>
</comment>
<gene>
    <name evidence="1" type="ORF">LCGC14_1956320</name>
</gene>
<sequence length="106" mass="12083">MSQDIFDCITSIDRKRPSCRCCHPDWRPADDVELAQLFEDLAQTLFSVMDYHDAVILVRYEVHGQTLSSIACETGCSRSEATRRLAHARSCFCNLVVLTLMPERSE</sequence>
<proteinExistence type="predicted"/>
<evidence type="ECO:0000313" key="1">
    <source>
        <dbReference type="EMBL" id="KKL85279.1"/>
    </source>
</evidence>
<protein>
    <recommendedName>
        <fullName evidence="2">RNA polymerase sigma factor 70 region 4 type 2 domain-containing protein</fullName>
    </recommendedName>
</protein>
<accession>A0A0F9FFZ1</accession>
<dbReference type="InterPro" id="IPR013324">
    <property type="entry name" value="RNA_pol_sigma_r3/r4-like"/>
</dbReference>
<dbReference type="EMBL" id="LAZR01021451">
    <property type="protein sequence ID" value="KKL85279.1"/>
    <property type="molecule type" value="Genomic_DNA"/>
</dbReference>
<dbReference type="SUPFAM" id="SSF88659">
    <property type="entry name" value="Sigma3 and sigma4 domains of RNA polymerase sigma factors"/>
    <property type="match status" value="1"/>
</dbReference>
<name>A0A0F9FFZ1_9ZZZZ</name>
<dbReference type="AlphaFoldDB" id="A0A0F9FFZ1"/>
<reference evidence="1" key="1">
    <citation type="journal article" date="2015" name="Nature">
        <title>Complex archaea that bridge the gap between prokaryotes and eukaryotes.</title>
        <authorList>
            <person name="Spang A."/>
            <person name="Saw J.H."/>
            <person name="Jorgensen S.L."/>
            <person name="Zaremba-Niedzwiedzka K."/>
            <person name="Martijn J."/>
            <person name="Lind A.E."/>
            <person name="van Eijk R."/>
            <person name="Schleper C."/>
            <person name="Guy L."/>
            <person name="Ettema T.J."/>
        </authorList>
    </citation>
    <scope>NUCLEOTIDE SEQUENCE</scope>
</reference>
<evidence type="ECO:0008006" key="2">
    <source>
        <dbReference type="Google" id="ProtNLM"/>
    </source>
</evidence>